<keyword evidence="1" id="KW-0472">Membrane</keyword>
<dbReference type="HOGENOM" id="CLU_109779_0_0_9"/>
<organism evidence="2 3">
    <name type="scientific">Bacillus methanolicus (strain MGA3 / ATCC 53907)</name>
    <dbReference type="NCBI Taxonomy" id="796606"/>
    <lineage>
        <taxon>Bacteria</taxon>
        <taxon>Bacillati</taxon>
        <taxon>Bacillota</taxon>
        <taxon>Bacilli</taxon>
        <taxon>Bacillales</taxon>
        <taxon>Bacillaceae</taxon>
        <taxon>Bacillus</taxon>
    </lineage>
</organism>
<dbReference type="AlphaFoldDB" id="I3E3I6"/>
<dbReference type="Proteomes" id="UP000027602">
    <property type="component" value="Chromosome"/>
</dbReference>
<gene>
    <name evidence="2" type="ORF">BMMGA3_01995</name>
</gene>
<dbReference type="STRING" id="796606.BMMGA3_01995"/>
<dbReference type="EMBL" id="CP007739">
    <property type="protein sequence ID" value="AIE58869.1"/>
    <property type="molecule type" value="Genomic_DNA"/>
</dbReference>
<dbReference type="eggNOG" id="COG4915">
    <property type="taxonomic scope" value="Bacteria"/>
</dbReference>
<proteinExistence type="predicted"/>
<evidence type="ECO:0000256" key="1">
    <source>
        <dbReference type="SAM" id="Phobius"/>
    </source>
</evidence>
<protein>
    <submittedName>
        <fullName evidence="2">XpaC protein</fullName>
    </submittedName>
</protein>
<accession>I3E3I6</accession>
<keyword evidence="3" id="KW-1185">Reference proteome</keyword>
<dbReference type="OrthoDB" id="2081028at2"/>
<keyword evidence="1" id="KW-0812">Transmembrane</keyword>
<feature type="transmembrane region" description="Helical" evidence="1">
    <location>
        <begin position="7"/>
        <end position="27"/>
    </location>
</feature>
<dbReference type="RefSeq" id="WP_003348293.1">
    <property type="nucleotide sequence ID" value="NZ_ADWW01000003.1"/>
</dbReference>
<keyword evidence="1" id="KW-1133">Transmembrane helix</keyword>
<dbReference type="InterPro" id="IPR018770">
    <property type="entry name" value="ChloroindolylP_hydrolase"/>
</dbReference>
<name>I3E3I6_BACMM</name>
<dbReference type="Pfam" id="PF10112">
    <property type="entry name" value="Halogen_Hydrol"/>
    <property type="match status" value="1"/>
</dbReference>
<evidence type="ECO:0000313" key="3">
    <source>
        <dbReference type="Proteomes" id="UP000027602"/>
    </source>
</evidence>
<sequence length="218" mass="26135">MNPFLAFLVRMLIAIPTAAIVWLVSFIAFDQTFLYSTAFSLVGAILTYWIISVYMKYRFLKKHRLTRKEYLYIKKNLDEAKPKIYRLHKALVSMRHIPSLKQRIELIRITRKIYSLTKKEPKRFYKAEQFYFSHLDSALELAEKYVFLSAQPTKDRELEKSLIDTLRTLEELKHFIENDLYQILSDDIDQLHFEIDVAKHSIRKMKESQLHEEGRRLK</sequence>
<reference evidence="2 3" key="1">
    <citation type="journal article" date="2015" name="BMC Genomics">
        <title>Transcriptome analysis of thermophilic methylotrophic Bacillus methanolicus MGA3 using RNA-sequencing provides detailed insights into its previously uncharted transcriptional landscape.</title>
        <authorList>
            <person name="Irla M."/>
            <person name="Neshat A."/>
            <person name="Brautaset T."/>
            <person name="Ruckert C."/>
            <person name="Kalinowski J."/>
            <person name="Wendisch V.F."/>
        </authorList>
    </citation>
    <scope>NUCLEOTIDE SEQUENCE [LARGE SCALE GENOMIC DNA]</scope>
    <source>
        <strain evidence="3">MGA3 / ATCC 53907</strain>
    </source>
</reference>
<dbReference type="KEGG" id="bmet:BMMGA3_01995"/>
<feature type="transmembrane region" description="Helical" evidence="1">
    <location>
        <begin position="33"/>
        <end position="55"/>
    </location>
</feature>
<evidence type="ECO:0000313" key="2">
    <source>
        <dbReference type="EMBL" id="AIE58869.1"/>
    </source>
</evidence>